<sequence>MSRGRDVRIVHFPAATPPEEVTVLVVGAGPVGLSAAVELAGRGVAVAVVDAAVSATLVRAGAMGHSPRVVEHFRRWGVLQRVREAWTFPPEWNRGIRVATSLVGHDLVARQPRAFGEPGARRHSLLPPIRRPQTALQQVFLDHLGERAVTVAGGWRVEALRDTGDGVHTTVVSGATGETRVVRSAYVIGADGGSSTVRRLAGIAREGGYADEKMFRLVVRTGDVFDRTGAAPSGTNIVFNQRASGFLAAISTREWRVYAGPYPLDAEPPEAELLATARAAFGFDLDLELASSTTYYQATRIAETFRKGRVLLAGDAAHVRTPGGNLGEGFGDVVNLGWKLAAVLAGHGTDALLDSYDHERRPHNWRVADHSLDRARRGRERLAEIRRIGVPDDADSSPAAEARREEIRALLGGERGEAPGVLFDERYDASGVVWYEEDQLAEEPPWDADTYEDDPRPGHRAPDGYVDPWGDTLYDRIGNDLALLVFTPDRAVERAFAAAAAERALPFTVVHLTDPAVRQVYGADNVLVRPDQHVAWRGGTLPPAGAGAVLDRVLGHAASTIPGSGIPASSIPASGIAALTKGADHDLALR</sequence>
<proteinExistence type="predicted"/>
<name>A0ABV6M1P7_9ACTN</name>
<comment type="caution">
    <text evidence="6">The sequence shown here is derived from an EMBL/GenBank/DDBJ whole genome shotgun (WGS) entry which is preliminary data.</text>
</comment>
<dbReference type="Gene3D" id="3.30.9.10">
    <property type="entry name" value="D-Amino Acid Oxidase, subunit A, domain 2"/>
    <property type="match status" value="1"/>
</dbReference>
<organism evidence="6 7">
    <name type="scientific">Phytohabitans kaempferiae</name>
    <dbReference type="NCBI Taxonomy" id="1620943"/>
    <lineage>
        <taxon>Bacteria</taxon>
        <taxon>Bacillati</taxon>
        <taxon>Actinomycetota</taxon>
        <taxon>Actinomycetes</taxon>
        <taxon>Micromonosporales</taxon>
        <taxon>Micromonosporaceae</taxon>
    </lineage>
</organism>
<keyword evidence="2" id="KW-0285">Flavoprotein</keyword>
<dbReference type="Pfam" id="PF01494">
    <property type="entry name" value="FAD_binding_3"/>
    <property type="match status" value="1"/>
</dbReference>
<gene>
    <name evidence="6" type="ORF">ACFFIA_13235</name>
</gene>
<dbReference type="InterPro" id="IPR002938">
    <property type="entry name" value="FAD-bd"/>
</dbReference>
<keyword evidence="3" id="KW-0274">FAD</keyword>
<evidence type="ECO:0000256" key="2">
    <source>
        <dbReference type="ARBA" id="ARBA00022630"/>
    </source>
</evidence>
<dbReference type="PANTHER" id="PTHR43004:SF19">
    <property type="entry name" value="BINDING MONOOXYGENASE, PUTATIVE (JCVI)-RELATED"/>
    <property type="match status" value="1"/>
</dbReference>
<evidence type="ECO:0000256" key="4">
    <source>
        <dbReference type="SAM" id="MobiDB-lite"/>
    </source>
</evidence>
<dbReference type="GO" id="GO:0004497">
    <property type="term" value="F:monooxygenase activity"/>
    <property type="evidence" value="ECO:0007669"/>
    <property type="project" value="UniProtKB-KW"/>
</dbReference>
<dbReference type="PRINTS" id="PR00420">
    <property type="entry name" value="RNGMNOXGNASE"/>
</dbReference>
<evidence type="ECO:0000313" key="6">
    <source>
        <dbReference type="EMBL" id="MFC0528626.1"/>
    </source>
</evidence>
<keyword evidence="6" id="KW-0503">Monooxygenase</keyword>
<dbReference type="PANTHER" id="PTHR43004">
    <property type="entry name" value="TRK SYSTEM POTASSIUM UPTAKE PROTEIN"/>
    <property type="match status" value="1"/>
</dbReference>
<dbReference type="SUPFAM" id="SSF51905">
    <property type="entry name" value="FAD/NAD(P)-binding domain"/>
    <property type="match status" value="1"/>
</dbReference>
<dbReference type="EMBL" id="JBHLUH010000017">
    <property type="protein sequence ID" value="MFC0528626.1"/>
    <property type="molecule type" value="Genomic_DNA"/>
</dbReference>
<dbReference type="Proteomes" id="UP001589867">
    <property type="component" value="Unassembled WGS sequence"/>
</dbReference>
<dbReference type="InterPro" id="IPR050641">
    <property type="entry name" value="RIFMO-like"/>
</dbReference>
<comment type="cofactor">
    <cofactor evidence="1">
        <name>FAD</name>
        <dbReference type="ChEBI" id="CHEBI:57692"/>
    </cofactor>
</comment>
<keyword evidence="6" id="KW-0560">Oxidoreductase</keyword>
<dbReference type="Gene3D" id="3.50.50.60">
    <property type="entry name" value="FAD/NAD(P)-binding domain"/>
    <property type="match status" value="1"/>
</dbReference>
<evidence type="ECO:0000259" key="5">
    <source>
        <dbReference type="Pfam" id="PF01494"/>
    </source>
</evidence>
<reference evidence="6 7" key="1">
    <citation type="submission" date="2024-09" db="EMBL/GenBank/DDBJ databases">
        <authorList>
            <person name="Sun Q."/>
            <person name="Mori K."/>
        </authorList>
    </citation>
    <scope>NUCLEOTIDE SEQUENCE [LARGE SCALE GENOMIC DNA]</scope>
    <source>
        <strain evidence="6 7">TBRC 3947</strain>
    </source>
</reference>
<feature type="compositionally biased region" description="Basic and acidic residues" evidence="4">
    <location>
        <begin position="453"/>
        <end position="462"/>
    </location>
</feature>
<feature type="region of interest" description="Disordered" evidence="4">
    <location>
        <begin position="445"/>
        <end position="464"/>
    </location>
</feature>
<dbReference type="RefSeq" id="WP_377250428.1">
    <property type="nucleotide sequence ID" value="NZ_JBHLUH010000017.1"/>
</dbReference>
<accession>A0ABV6M1P7</accession>
<evidence type="ECO:0000256" key="1">
    <source>
        <dbReference type="ARBA" id="ARBA00001974"/>
    </source>
</evidence>
<evidence type="ECO:0000313" key="7">
    <source>
        <dbReference type="Proteomes" id="UP001589867"/>
    </source>
</evidence>
<feature type="domain" description="FAD-binding" evidence="5">
    <location>
        <begin position="20"/>
        <end position="370"/>
    </location>
</feature>
<keyword evidence="7" id="KW-1185">Reference proteome</keyword>
<dbReference type="Gene3D" id="3.40.30.120">
    <property type="match status" value="1"/>
</dbReference>
<dbReference type="InterPro" id="IPR036188">
    <property type="entry name" value="FAD/NAD-bd_sf"/>
</dbReference>
<protein>
    <submittedName>
        <fullName evidence="6">FAD-dependent monooxygenase</fullName>
    </submittedName>
</protein>
<evidence type="ECO:0000256" key="3">
    <source>
        <dbReference type="ARBA" id="ARBA00022827"/>
    </source>
</evidence>
<dbReference type="Pfam" id="PF21274">
    <property type="entry name" value="Rng_hyd_C"/>
    <property type="match status" value="1"/>
</dbReference>